<feature type="compositionally biased region" description="Acidic residues" evidence="2">
    <location>
        <begin position="566"/>
        <end position="579"/>
    </location>
</feature>
<feature type="region of interest" description="Disordered" evidence="2">
    <location>
        <begin position="833"/>
        <end position="882"/>
    </location>
</feature>
<feature type="compositionally biased region" description="Basic and acidic residues" evidence="2">
    <location>
        <begin position="644"/>
        <end position="657"/>
    </location>
</feature>
<dbReference type="PROSITE" id="PS50203">
    <property type="entry name" value="CALPAIN_CAT"/>
    <property type="match status" value="1"/>
</dbReference>
<dbReference type="CDD" id="cd22307">
    <property type="entry name" value="Adgb_C_mid-like"/>
    <property type="match status" value="1"/>
</dbReference>
<protein>
    <submittedName>
        <fullName evidence="6">Androglobin</fullName>
    </submittedName>
</protein>
<feature type="compositionally biased region" description="Polar residues" evidence="2">
    <location>
        <begin position="1054"/>
        <end position="1067"/>
    </location>
</feature>
<dbReference type="InterPro" id="IPR053033">
    <property type="entry name" value="Androglobin-like"/>
</dbReference>
<feature type="compositionally biased region" description="Basic and acidic residues" evidence="2">
    <location>
        <begin position="1069"/>
        <end position="1082"/>
    </location>
</feature>
<proteinExistence type="predicted"/>
<dbReference type="GO" id="GO:0006508">
    <property type="term" value="P:proteolysis"/>
    <property type="evidence" value="ECO:0007669"/>
    <property type="project" value="InterPro"/>
</dbReference>
<dbReference type="Pfam" id="PF22070">
    <property type="entry name" value="Androglobin_V"/>
    <property type="match status" value="1"/>
</dbReference>
<feature type="compositionally biased region" description="Basic and acidic residues" evidence="2">
    <location>
        <begin position="833"/>
        <end position="852"/>
    </location>
</feature>
<dbReference type="Pfam" id="PF22068">
    <property type="entry name" value="Androglobin_II"/>
    <property type="match status" value="1"/>
</dbReference>
<dbReference type="SMART" id="SM00230">
    <property type="entry name" value="CysPc"/>
    <property type="match status" value="1"/>
</dbReference>
<dbReference type="InterPro" id="IPR038765">
    <property type="entry name" value="Papain-like_cys_pep_sf"/>
</dbReference>
<keyword evidence="5" id="KW-1185">Reference proteome</keyword>
<reference evidence="6" key="1">
    <citation type="submission" date="2025-08" db="UniProtKB">
        <authorList>
            <consortium name="RefSeq"/>
        </authorList>
    </citation>
    <scope>IDENTIFICATION</scope>
    <source>
        <tissue evidence="6">Gonads</tissue>
    </source>
</reference>
<evidence type="ECO:0000313" key="6">
    <source>
        <dbReference type="RefSeq" id="XP_013419097.1"/>
    </source>
</evidence>
<feature type="compositionally biased region" description="Basic and acidic residues" evidence="2">
    <location>
        <begin position="362"/>
        <end position="423"/>
    </location>
</feature>
<dbReference type="InterPro" id="IPR012292">
    <property type="entry name" value="Globin/Proto"/>
</dbReference>
<dbReference type="PROSITE" id="PS50096">
    <property type="entry name" value="IQ"/>
    <property type="match status" value="1"/>
</dbReference>
<dbReference type="RefSeq" id="XP_013419097.1">
    <property type="nucleotide sequence ID" value="XM_013563643.1"/>
</dbReference>
<feature type="domain" description="Globin" evidence="4">
    <location>
        <begin position="934"/>
        <end position="1169"/>
    </location>
</feature>
<name>A0A1S3K9C6_LINAN</name>
<dbReference type="InterPro" id="IPR054094">
    <property type="entry name" value="Androglobin_IV"/>
</dbReference>
<evidence type="ECO:0000256" key="1">
    <source>
        <dbReference type="PROSITE-ProRule" id="PRU00239"/>
    </source>
</evidence>
<dbReference type="SUPFAM" id="SSF54001">
    <property type="entry name" value="Cysteine proteinases"/>
    <property type="match status" value="1"/>
</dbReference>
<sequence>MSMSLKSLLTSAKVKNSEHDDSGSETKSRRASMMTRSASKMAYRDNPSPEAASIAAGSQVRQKIPLWPEWSDADINNEKWEAAHGKGKEKDKGKSPVVQHFFDDPEGKIELPQSLKVDTWKRPTDFIFDQQPVVVDPDKGLNGFDLLSANEHLHDSELIRWIISEVTALWRMHAVKNPPPEDPSDETYQEYTYNWKPWEHIFAINKVTKGPYIPAHNPYGKYAVKLYWMGSWRKIFVDDLFPFDEYDRLLLPATSIQYELWPMLLTKALIKVTSLDYGSTSSEFGDTSIIQCLTGWLPETIPLQYGHVDQIWKLLKAVLPEWVLPEPEPEKIPEVEAPPDTAGQDLEGKSDSWGTESINPEKATEKSEIDKKSEKADPKAAGKEKDAGKEKAKEGKEKGKDAKDDKKGKDKDKAAQPKEKPDEVPIPESPELVVFASYVSSPKYPPKVSVLREMADASERLRQSGLSHLFPHPVWITQTRSCPLEPPPPPEKIPAWKLIRPKKKKTTPLDEPKAEPEAPKPIQCVEITSPFVNYKVSPVPIPTDVHRPKSSLERGATRPPTSNVDAIEETDENIPEPEPVEAAAAPPPETPKPEDLPRVEVTKSRSRTVRIVPAVETASLASKPSGSKPGTPSGKKKKDVGSAAKKEEASPKPEPKKGLGSPGKERKKSSTVRDRTDSIKSKDSKMEKDPKSAASLPRGADTTPSVVFDPNAPHAEGEEEQATEQTPEPPKPTNLWMDFETFVKCFKTIYIYHKPNTYACNHKFSDLKKLERLTAQSVAPASSTKGGTKAAPTAAVTPVYDDRAPHYMFVDNLKPSEIVVSFSSLSRWHDAPLEPKESKTSVKGGKGDKGGDDGASVLDDDFSDPGSTHKEPTQPTPAQPGLLVAEPYSWKSLVTGQPILRLKTTATKAAVLTLPPGRHVLRFMLTAPLGYHIHLSSSVQFVYGDEETVMEKLTAESCRFVDNAVQTMQLIGKCINNLSDPLAFHQSYEELSNCHCPYRSVKTISKVNHFKLFNESLYSILRKTLPAELLTPEMAFAWRTFNFDATTKNILGLTTGSRPGTSATSHRGSAKEKSKKQKEVQVEKNTPSEVDKQTPENWLNREPTPEEHVATIKLQKGWRGCYVRKIRNARMSGTEDHQKVLEQLQKAWTILEPNMEQHGLNLFRAMFKADPDLMEKYPFHKDEWNKISYADYQGSFPDQPAGTWFVVFREVFYVTEEMLVVPKMYCTIPNCLLRVVNNDTREEIPRVFQKVAPFVYKRNRRGYTFIAESRTTDQPLPNGKWRMRLIGSLTALPAPARNEVNCSFHTREIRDYYIPNEKCIIFRYTVKVTEEHVASLQMSTSKPDVYIKLMVLDHEEEVLSTVGKGHAVLPSFIFLKDPGSDQSVSEEKEDMKRANSRASNKGGGKAHAAASKEKDAGKRQGSAMSRAGSHAVIEVPPVQRTSSRHSDLPPLDPEEEEKENRPHKYIIQAMVMRNSWPLSESSWTFVQMLKDMEKNELKVANKEERPPSAPKNDKAQGKAAQGKGSKGKDKDKGAKDKQGSRPPSQQFDTTKPYWTLRIVSDGTAAEEIDVKKDTERADEIRAMKKAWEEAEPGRAAKALQSRLQYLSTHMIKLQPEGEEGAEKGDSAAAAAAPPQEGAEQILAAAAAEMGPPQTPTSEPPDTEEILTLEPPPPPTPKEMLQPLDLTPYLRKSGDGPRYLDEAEIQRQMDAKRKEIEEYKAFREQVEQWREEDRQLRNQLKIKQLEECQALQAALDKKRNEINIPREAFRQKFLEAERKRLEELAAQEAALRAEQEKAPSPKGRKSAKGKKSPAGKKKK</sequence>
<feature type="region of interest" description="Disordered" evidence="2">
    <location>
        <begin position="538"/>
        <end position="734"/>
    </location>
</feature>
<dbReference type="KEGG" id="lak:106179853"/>
<dbReference type="InterPro" id="IPR009050">
    <property type="entry name" value="Globin-like_sf"/>
</dbReference>
<dbReference type="PANTHER" id="PTHR46298:SF1">
    <property type="entry name" value="ANDROGLOBIN"/>
    <property type="match status" value="1"/>
</dbReference>
<feature type="compositionally biased region" description="Low complexity" evidence="2">
    <location>
        <begin position="1626"/>
        <end position="1647"/>
    </location>
</feature>
<feature type="compositionally biased region" description="Basic and acidic residues" evidence="2">
    <location>
        <begin position="507"/>
        <end position="518"/>
    </location>
</feature>
<feature type="compositionally biased region" description="Polar residues" evidence="2">
    <location>
        <begin position="1"/>
        <end position="14"/>
    </location>
</feature>
<feature type="compositionally biased region" description="Low complexity" evidence="2">
    <location>
        <begin position="31"/>
        <end position="41"/>
    </location>
</feature>
<feature type="compositionally biased region" description="Basic and acidic residues" evidence="2">
    <location>
        <begin position="671"/>
        <end position="691"/>
    </location>
</feature>
<dbReference type="OrthoDB" id="9374162at2759"/>
<dbReference type="GO" id="GO:0020037">
    <property type="term" value="F:heme binding"/>
    <property type="evidence" value="ECO:0007669"/>
    <property type="project" value="InterPro"/>
</dbReference>
<dbReference type="Gene3D" id="1.10.490.10">
    <property type="entry name" value="Globins"/>
    <property type="match status" value="1"/>
</dbReference>
<dbReference type="PANTHER" id="PTHR46298">
    <property type="entry name" value="ANDROGLOBIN"/>
    <property type="match status" value="1"/>
</dbReference>
<dbReference type="Pfam" id="PF00648">
    <property type="entry name" value="Peptidase_C2"/>
    <property type="match status" value="1"/>
</dbReference>
<dbReference type="Proteomes" id="UP000085678">
    <property type="component" value="Unplaced"/>
</dbReference>
<feature type="region of interest" description="Disordered" evidence="2">
    <location>
        <begin position="1379"/>
        <end position="1462"/>
    </location>
</feature>
<feature type="compositionally biased region" description="Basic residues" evidence="2">
    <location>
        <begin position="1801"/>
        <end position="1818"/>
    </location>
</feature>
<evidence type="ECO:0000259" key="3">
    <source>
        <dbReference type="PROSITE" id="PS50203"/>
    </source>
</evidence>
<dbReference type="InterPro" id="IPR001300">
    <property type="entry name" value="Peptidase_C2_calpain_cat"/>
</dbReference>
<dbReference type="GeneID" id="106179853"/>
<organism evidence="5 6">
    <name type="scientific">Lingula anatina</name>
    <name type="common">Brachiopod</name>
    <name type="synonym">Lingula unguis</name>
    <dbReference type="NCBI Taxonomy" id="7574"/>
    <lineage>
        <taxon>Eukaryota</taxon>
        <taxon>Metazoa</taxon>
        <taxon>Spiralia</taxon>
        <taxon>Lophotrochozoa</taxon>
        <taxon>Brachiopoda</taxon>
        <taxon>Linguliformea</taxon>
        <taxon>Lingulata</taxon>
        <taxon>Lingulida</taxon>
        <taxon>Linguloidea</taxon>
        <taxon>Lingulidae</taxon>
        <taxon>Lingula</taxon>
    </lineage>
</organism>
<evidence type="ECO:0000313" key="5">
    <source>
        <dbReference type="Proteomes" id="UP000085678"/>
    </source>
</evidence>
<feature type="region of interest" description="Disordered" evidence="2">
    <location>
        <begin position="1614"/>
        <end position="1683"/>
    </location>
</feature>
<feature type="compositionally biased region" description="Basic and acidic residues" evidence="2">
    <location>
        <begin position="15"/>
        <end position="28"/>
    </location>
</feature>
<feature type="compositionally biased region" description="Basic and acidic residues" evidence="2">
    <location>
        <begin position="591"/>
        <end position="603"/>
    </location>
</feature>
<comment type="caution">
    <text evidence="1">Lacks conserved residue(s) required for the propagation of feature annotation.</text>
</comment>
<dbReference type="GO" id="GO:0019825">
    <property type="term" value="F:oxygen binding"/>
    <property type="evidence" value="ECO:0007669"/>
    <property type="project" value="InterPro"/>
</dbReference>
<dbReference type="STRING" id="7574.A0A1S3K9C6"/>
<dbReference type="GO" id="GO:0004198">
    <property type="term" value="F:calcium-dependent cysteine-type endopeptidase activity"/>
    <property type="evidence" value="ECO:0007669"/>
    <property type="project" value="InterPro"/>
</dbReference>
<feature type="region of interest" description="Disordered" evidence="2">
    <location>
        <begin position="480"/>
        <end position="522"/>
    </location>
</feature>
<feature type="compositionally biased region" description="Basic and acidic residues" evidence="2">
    <location>
        <begin position="1500"/>
        <end position="1516"/>
    </location>
</feature>
<dbReference type="PROSITE" id="PS52042">
    <property type="entry name" value="GLOBIN_CP_ADGB"/>
    <property type="match status" value="1"/>
</dbReference>
<dbReference type="InterPro" id="IPR054093">
    <property type="entry name" value="Androglobin_II"/>
</dbReference>
<dbReference type="Pfam" id="PF22069">
    <property type="entry name" value="Androglobin_IV"/>
    <property type="match status" value="1"/>
</dbReference>
<feature type="region of interest" description="Disordered" evidence="2">
    <location>
        <begin position="329"/>
        <end position="430"/>
    </location>
</feature>
<feature type="compositionally biased region" description="Basic and acidic residues" evidence="2">
    <location>
        <begin position="1526"/>
        <end position="1539"/>
    </location>
</feature>
<gene>
    <name evidence="6" type="primary">LOC106179853</name>
</gene>
<dbReference type="InParanoid" id="A0A1S3K9C6"/>
<dbReference type="InterPro" id="IPR057249">
    <property type="entry name" value="Globin_CP_ADGB"/>
</dbReference>
<evidence type="ECO:0000259" key="4">
    <source>
        <dbReference type="PROSITE" id="PS52042"/>
    </source>
</evidence>
<feature type="compositionally biased region" description="Basic and acidic residues" evidence="2">
    <location>
        <begin position="544"/>
        <end position="556"/>
    </location>
</feature>
<evidence type="ECO:0000256" key="2">
    <source>
        <dbReference type="SAM" id="MobiDB-lite"/>
    </source>
</evidence>
<feature type="domain" description="Calpain catalytic" evidence="3">
    <location>
        <begin position="120"/>
        <end position="315"/>
    </location>
</feature>
<accession>A0A1S3K9C6</accession>
<feature type="region of interest" description="Disordered" evidence="2">
    <location>
        <begin position="1"/>
        <end position="58"/>
    </location>
</feature>
<feature type="region of interest" description="Disordered" evidence="2">
    <location>
        <begin position="1500"/>
        <end position="1554"/>
    </location>
</feature>
<feature type="region of interest" description="Disordered" evidence="2">
    <location>
        <begin position="1054"/>
        <end position="1105"/>
    </location>
</feature>
<dbReference type="SUPFAM" id="SSF46458">
    <property type="entry name" value="Globin-like"/>
    <property type="match status" value="2"/>
</dbReference>
<dbReference type="InterPro" id="IPR054095">
    <property type="entry name" value="Androglobin_V"/>
</dbReference>
<feature type="region of interest" description="Disordered" evidence="2">
    <location>
        <begin position="1788"/>
        <end position="1818"/>
    </location>
</feature>
<feature type="compositionally biased region" description="Low complexity" evidence="2">
    <location>
        <begin position="622"/>
        <end position="633"/>
    </location>
</feature>